<sequence>MTAITAPMAHRTRLRLTARGRRLLTAVAALPAAIALAFAVVSGGAALATIDDGAPAQSFATVTVSAGDTLWSIAEDIAPTADPRDVVDAIVRLNALDGAQISAGQSLAIPAEYAP</sequence>
<dbReference type="SMART" id="SM00257">
    <property type="entry name" value="LysM"/>
    <property type="match status" value="1"/>
</dbReference>
<evidence type="ECO:0000313" key="2">
    <source>
        <dbReference type="EMBL" id="GAA1933788.1"/>
    </source>
</evidence>
<comment type="caution">
    <text evidence="2">The sequence shown here is derived from an EMBL/GenBank/DDBJ whole genome shotgun (WGS) entry which is preliminary data.</text>
</comment>
<dbReference type="Gene3D" id="3.10.350.10">
    <property type="entry name" value="LysM domain"/>
    <property type="match status" value="1"/>
</dbReference>
<evidence type="ECO:0000259" key="1">
    <source>
        <dbReference type="PROSITE" id="PS51782"/>
    </source>
</evidence>
<dbReference type="InterPro" id="IPR036779">
    <property type="entry name" value="LysM_dom_sf"/>
</dbReference>
<dbReference type="RefSeq" id="WP_248147501.1">
    <property type="nucleotide sequence ID" value="NZ_BAAAOF010000005.1"/>
</dbReference>
<dbReference type="PROSITE" id="PS51782">
    <property type="entry name" value="LYSM"/>
    <property type="match status" value="1"/>
</dbReference>
<dbReference type="EMBL" id="BAAAOF010000005">
    <property type="protein sequence ID" value="GAA1933788.1"/>
    <property type="molecule type" value="Genomic_DNA"/>
</dbReference>
<dbReference type="InterPro" id="IPR018392">
    <property type="entry name" value="LysM"/>
</dbReference>
<protein>
    <recommendedName>
        <fullName evidence="1">LysM domain-containing protein</fullName>
    </recommendedName>
</protein>
<keyword evidence="3" id="KW-1185">Reference proteome</keyword>
<reference evidence="2 3" key="1">
    <citation type="journal article" date="2019" name="Int. J. Syst. Evol. Microbiol.">
        <title>The Global Catalogue of Microorganisms (GCM) 10K type strain sequencing project: providing services to taxonomists for standard genome sequencing and annotation.</title>
        <authorList>
            <consortium name="The Broad Institute Genomics Platform"/>
            <consortium name="The Broad Institute Genome Sequencing Center for Infectious Disease"/>
            <person name="Wu L."/>
            <person name="Ma J."/>
        </authorList>
    </citation>
    <scope>NUCLEOTIDE SEQUENCE [LARGE SCALE GENOMIC DNA]</scope>
    <source>
        <strain evidence="2 3">JCM 14900</strain>
    </source>
</reference>
<dbReference type="CDD" id="cd00118">
    <property type="entry name" value="LysM"/>
    <property type="match status" value="1"/>
</dbReference>
<evidence type="ECO:0000313" key="3">
    <source>
        <dbReference type="Proteomes" id="UP001501343"/>
    </source>
</evidence>
<proteinExistence type="predicted"/>
<dbReference type="SUPFAM" id="SSF54106">
    <property type="entry name" value="LysM domain"/>
    <property type="match status" value="1"/>
</dbReference>
<dbReference type="Pfam" id="PF01476">
    <property type="entry name" value="LysM"/>
    <property type="match status" value="1"/>
</dbReference>
<accession>A0ABN2PVF0</accession>
<dbReference type="Proteomes" id="UP001501343">
    <property type="component" value="Unassembled WGS sequence"/>
</dbReference>
<feature type="domain" description="LysM" evidence="1">
    <location>
        <begin position="60"/>
        <end position="109"/>
    </location>
</feature>
<gene>
    <name evidence="2" type="ORF">GCM10009775_27140</name>
</gene>
<name>A0ABN2PVF0_9MICO</name>
<organism evidence="2 3">
    <name type="scientific">Microbacterium aoyamense</name>
    <dbReference type="NCBI Taxonomy" id="344166"/>
    <lineage>
        <taxon>Bacteria</taxon>
        <taxon>Bacillati</taxon>
        <taxon>Actinomycetota</taxon>
        <taxon>Actinomycetes</taxon>
        <taxon>Micrococcales</taxon>
        <taxon>Microbacteriaceae</taxon>
        <taxon>Microbacterium</taxon>
    </lineage>
</organism>